<keyword evidence="2" id="KW-0285">Flavoprotein</keyword>
<dbReference type="Proteomes" id="UP001221546">
    <property type="component" value="Chromosome"/>
</dbReference>
<dbReference type="EMBL" id="CP121646">
    <property type="protein sequence ID" value="WFU65337.1"/>
    <property type="molecule type" value="Genomic_DNA"/>
</dbReference>
<dbReference type="PROSITE" id="PS00557">
    <property type="entry name" value="FMN_HYDROXY_ACID_DH_1"/>
    <property type="match status" value="1"/>
</dbReference>
<reference evidence="7 8" key="1">
    <citation type="submission" date="2023-04" db="EMBL/GenBank/DDBJ databases">
        <title>Australian commercial rhizobial inoculants.</title>
        <authorList>
            <person name="Kohlmeier M.G."/>
            <person name="O'Hara G.W."/>
            <person name="Colombi E."/>
            <person name="Ramsay J.P."/>
            <person name="Terpolilli J."/>
        </authorList>
    </citation>
    <scope>NUCLEOTIDE SEQUENCE [LARGE SCALE GENOMIC DNA]</scope>
    <source>
        <strain evidence="7 8">CB627</strain>
    </source>
</reference>
<feature type="domain" description="FMN hydroxy acid dehydrogenase" evidence="6">
    <location>
        <begin position="1"/>
        <end position="109"/>
    </location>
</feature>
<evidence type="ECO:0000313" key="8">
    <source>
        <dbReference type="Proteomes" id="UP001221546"/>
    </source>
</evidence>
<protein>
    <submittedName>
        <fullName evidence="7">Alpha-hydroxy acid oxidase</fullName>
        <ecNumber evidence="7">1.-.-.-</ecNumber>
    </submittedName>
</protein>
<organism evidence="7 8">
    <name type="scientific">Bradyrhizobium brasilense</name>
    <dbReference type="NCBI Taxonomy" id="1419277"/>
    <lineage>
        <taxon>Bacteria</taxon>
        <taxon>Pseudomonadati</taxon>
        <taxon>Pseudomonadota</taxon>
        <taxon>Alphaproteobacteria</taxon>
        <taxon>Hyphomicrobiales</taxon>
        <taxon>Nitrobacteraceae</taxon>
        <taxon>Bradyrhizobium</taxon>
    </lineage>
</organism>
<dbReference type="EC" id="1.-.-.-" evidence="7"/>
<dbReference type="Gene3D" id="3.20.20.70">
    <property type="entry name" value="Aldolase class I"/>
    <property type="match status" value="1"/>
</dbReference>
<dbReference type="SUPFAM" id="SSF51395">
    <property type="entry name" value="FMN-linked oxidoreductases"/>
    <property type="match status" value="1"/>
</dbReference>
<dbReference type="InterPro" id="IPR008259">
    <property type="entry name" value="FMN_hydac_DH_AS"/>
</dbReference>
<dbReference type="Pfam" id="PF01070">
    <property type="entry name" value="FMN_dh"/>
    <property type="match status" value="1"/>
</dbReference>
<feature type="compositionally biased region" description="Polar residues" evidence="5">
    <location>
        <begin position="116"/>
        <end position="126"/>
    </location>
</feature>
<evidence type="ECO:0000259" key="6">
    <source>
        <dbReference type="PROSITE" id="PS51349"/>
    </source>
</evidence>
<dbReference type="PANTHER" id="PTHR10578">
    <property type="entry name" value="S -2-HYDROXY-ACID OXIDASE-RELATED"/>
    <property type="match status" value="1"/>
</dbReference>
<evidence type="ECO:0000256" key="5">
    <source>
        <dbReference type="SAM" id="MobiDB-lite"/>
    </source>
</evidence>
<keyword evidence="4 7" id="KW-0560">Oxidoreductase</keyword>
<dbReference type="InterPro" id="IPR000262">
    <property type="entry name" value="FMN-dep_DH"/>
</dbReference>
<dbReference type="GO" id="GO:0016491">
    <property type="term" value="F:oxidoreductase activity"/>
    <property type="evidence" value="ECO:0007669"/>
    <property type="project" value="UniProtKB-KW"/>
</dbReference>
<dbReference type="InterPro" id="IPR037396">
    <property type="entry name" value="FMN_HAD"/>
</dbReference>
<evidence type="ECO:0000256" key="1">
    <source>
        <dbReference type="ARBA" id="ARBA00001917"/>
    </source>
</evidence>
<accession>A0ABY8JNQ4</accession>
<dbReference type="InterPro" id="IPR013785">
    <property type="entry name" value="Aldolase_TIM"/>
</dbReference>
<evidence type="ECO:0000256" key="2">
    <source>
        <dbReference type="ARBA" id="ARBA00022630"/>
    </source>
</evidence>
<comment type="cofactor">
    <cofactor evidence="1">
        <name>FMN</name>
        <dbReference type="ChEBI" id="CHEBI:58210"/>
    </cofactor>
</comment>
<proteinExistence type="predicted"/>
<dbReference type="PROSITE" id="PS51349">
    <property type="entry name" value="FMN_HYDROXY_ACID_DH_2"/>
    <property type="match status" value="1"/>
</dbReference>
<evidence type="ECO:0000313" key="7">
    <source>
        <dbReference type="EMBL" id="WFU65337.1"/>
    </source>
</evidence>
<keyword evidence="3" id="KW-0288">FMN</keyword>
<evidence type="ECO:0000256" key="3">
    <source>
        <dbReference type="ARBA" id="ARBA00022643"/>
    </source>
</evidence>
<feature type="region of interest" description="Disordered" evidence="5">
    <location>
        <begin position="113"/>
        <end position="135"/>
    </location>
</feature>
<keyword evidence="8" id="KW-1185">Reference proteome</keyword>
<gene>
    <name evidence="7" type="ORF">QA636_07315</name>
</gene>
<sequence length="135" mass="14291">MSNHGGRQLDGAVSPLTVLPEIRHAVGNKVTILCDSGFRRGTDIIKARALGADAVLMGRNTLYGAGAAGAPGIAHVISILRTELERAMTLLGTARIVDISREHVRYVGPVPHESARNSCRAQSTTDMGVIDTPRP</sequence>
<evidence type="ECO:0000256" key="4">
    <source>
        <dbReference type="ARBA" id="ARBA00023002"/>
    </source>
</evidence>
<name>A0ABY8JNQ4_9BRAD</name>
<dbReference type="PANTHER" id="PTHR10578:SF107">
    <property type="entry name" value="2-HYDROXYACID OXIDASE 1"/>
    <property type="match status" value="1"/>
</dbReference>